<gene>
    <name evidence="1" type="ORF">CDV49_05145</name>
</gene>
<keyword evidence="2" id="KW-1185">Reference proteome</keyword>
<dbReference type="InterPro" id="IPR011330">
    <property type="entry name" value="Glyco_hydro/deAcase_b/a-brl"/>
</dbReference>
<proteinExistence type="predicted"/>
<dbReference type="Proteomes" id="UP000196878">
    <property type="component" value="Unassembled WGS sequence"/>
</dbReference>
<organism evidence="1 2">
    <name type="scientific">Haematobacter genomosp. 1</name>
    <dbReference type="NCBI Taxonomy" id="366618"/>
    <lineage>
        <taxon>Bacteria</taxon>
        <taxon>Pseudomonadati</taxon>
        <taxon>Pseudomonadota</taxon>
        <taxon>Alphaproteobacteria</taxon>
        <taxon>Rhodobacterales</taxon>
        <taxon>Paracoccaceae</taxon>
        <taxon>Haematobacter</taxon>
    </lineage>
</organism>
<accession>A0A212AEG1</accession>
<dbReference type="Pfam" id="PF03746">
    <property type="entry name" value="LamB_YcsF"/>
    <property type="match status" value="1"/>
</dbReference>
<dbReference type="PANTHER" id="PTHR30292">
    <property type="entry name" value="UNCHARACTERIZED PROTEIN YBGL-RELATED"/>
    <property type="match status" value="1"/>
</dbReference>
<evidence type="ECO:0008006" key="3">
    <source>
        <dbReference type="Google" id="ProtNLM"/>
    </source>
</evidence>
<dbReference type="CDD" id="cd10787">
    <property type="entry name" value="LamB_YcsF_like"/>
    <property type="match status" value="1"/>
</dbReference>
<reference evidence="1 2" key="1">
    <citation type="submission" date="2016-12" db="EMBL/GenBank/DDBJ databases">
        <title>Comparison of Traditional DNA-DNA Hybridization with In Silico Genomic Analysis.</title>
        <authorList>
            <person name="Nicholson A.C."/>
            <person name="Humrighouse B.W."/>
            <person name="Graziano J."/>
            <person name="Lasker B."/>
            <person name="Whitney A.M."/>
            <person name="Mcquiston J.R."/>
        </authorList>
    </citation>
    <scope>NUCLEOTIDE SEQUENCE [LARGE SCALE GENOMIC DNA]</scope>
    <source>
        <strain evidence="1 2">H2240</strain>
    </source>
</reference>
<sequence length="254" mass="27289">MMKIDINSDLGEGFGIYQAADDDAILSLVSSANIACGFHAGDPVIMDRTVRRALQLGVDVGAHVGYADRQGFGRRAITMDRRELELMTLYQLGALRAIAEAAGHRMTHANFHGALGNLSFVDAEVADALLGAMRAFDRDLAFVALPNTEAERAAQRHGLRVARSFLADRAYDRRGLLVSRATPGSMVKDPQAIRDRVIRMIQAGEIETIEGDVIPMTAESILVHSDTPGAVRLGETIQAAVLEAGAQIVPLSSL</sequence>
<evidence type="ECO:0000313" key="2">
    <source>
        <dbReference type="Proteomes" id="UP000196878"/>
    </source>
</evidence>
<dbReference type="PANTHER" id="PTHR30292:SF0">
    <property type="entry name" value="5-OXOPROLINASE SUBUNIT A"/>
    <property type="match status" value="1"/>
</dbReference>
<dbReference type="EMBL" id="NIPW01000007">
    <property type="protein sequence ID" value="OWJ79699.1"/>
    <property type="molecule type" value="Genomic_DNA"/>
</dbReference>
<dbReference type="InterPro" id="IPR005501">
    <property type="entry name" value="LamB/YcsF/PxpA-like"/>
</dbReference>
<dbReference type="OrthoDB" id="9773478at2"/>
<dbReference type="SUPFAM" id="SSF88713">
    <property type="entry name" value="Glycoside hydrolase/deacetylase"/>
    <property type="match status" value="1"/>
</dbReference>
<dbReference type="NCBIfam" id="NF003814">
    <property type="entry name" value="PRK05406.1-3"/>
    <property type="match status" value="1"/>
</dbReference>
<dbReference type="Gene3D" id="3.20.20.370">
    <property type="entry name" value="Glycoside hydrolase/deacetylase"/>
    <property type="match status" value="1"/>
</dbReference>
<comment type="caution">
    <text evidence="1">The sequence shown here is derived from an EMBL/GenBank/DDBJ whole genome shotgun (WGS) entry which is preliminary data.</text>
</comment>
<name>A0A212AEG1_9RHOB</name>
<protein>
    <recommendedName>
        <fullName evidence="3">5-oxoprolinase (ATP-hydrolyzing) subunit A</fullName>
    </recommendedName>
</protein>
<dbReference type="AlphaFoldDB" id="A0A212AEG1"/>
<evidence type="ECO:0000313" key="1">
    <source>
        <dbReference type="EMBL" id="OWJ79699.1"/>
    </source>
</evidence>
<dbReference type="GO" id="GO:0005975">
    <property type="term" value="P:carbohydrate metabolic process"/>
    <property type="evidence" value="ECO:0007669"/>
    <property type="project" value="InterPro"/>
</dbReference>